<dbReference type="EMBL" id="CAIZ01000134">
    <property type="protein sequence ID" value="CCH70656.1"/>
    <property type="molecule type" value="Genomic_DNA"/>
</dbReference>
<dbReference type="PANTHER" id="PTHR43441">
    <property type="entry name" value="RIBOSOMAL-PROTEIN-SERINE ACETYLTRANSFERASE"/>
    <property type="match status" value="1"/>
</dbReference>
<dbReference type="STRING" id="1193181.BN10_630010"/>
<dbReference type="InterPro" id="IPR000182">
    <property type="entry name" value="GNAT_dom"/>
</dbReference>
<protein>
    <submittedName>
        <fullName evidence="2">Ribosomal-protein-alanine N-acetyltransferase</fullName>
    </submittedName>
</protein>
<sequence>MWRRRPSTALSEWPLRLGGHTPQGEPVLLRPLGLADESDYFALRRANAEWLAPWDATSPVPRAPRTFSDVLDSQEAEARAGRALPMAVEVGGRLIGQVNVSNIVEGSFRSFNVGYWIAHEAAGRWITPTAVAMLGDHCLGALGLHRMEINIRPENLASLAVVRKLGLRDEGMRERYLHIDGEWRDHRSFAVTTEDLAGQSLMERCALSSQESLWRHTDPSPSG</sequence>
<comment type="caution">
    <text evidence="2">The sequence shown here is derived from an EMBL/GenBank/DDBJ whole genome shotgun (WGS) entry which is preliminary data.</text>
</comment>
<organism evidence="2 3">
    <name type="scientific">Phycicoccus elongatus Lp2</name>
    <dbReference type="NCBI Taxonomy" id="1193181"/>
    <lineage>
        <taxon>Bacteria</taxon>
        <taxon>Bacillati</taxon>
        <taxon>Actinomycetota</taxon>
        <taxon>Actinomycetes</taxon>
        <taxon>Micrococcales</taxon>
        <taxon>Intrasporangiaceae</taxon>
        <taxon>Phycicoccus</taxon>
    </lineage>
</organism>
<dbReference type="OrthoDB" id="5242221at2"/>
<dbReference type="eggNOG" id="COG1670">
    <property type="taxonomic scope" value="Bacteria"/>
</dbReference>
<keyword evidence="3" id="KW-1185">Reference proteome</keyword>
<dbReference type="GO" id="GO:1990189">
    <property type="term" value="F:protein N-terminal-serine acetyltransferase activity"/>
    <property type="evidence" value="ECO:0007669"/>
    <property type="project" value="TreeGrafter"/>
</dbReference>
<dbReference type="InterPro" id="IPR051908">
    <property type="entry name" value="Ribosomal_N-acetyltransferase"/>
</dbReference>
<dbReference type="GO" id="GO:0008999">
    <property type="term" value="F:protein-N-terminal-alanine acetyltransferase activity"/>
    <property type="evidence" value="ECO:0007669"/>
    <property type="project" value="TreeGrafter"/>
</dbReference>
<dbReference type="AlphaFoldDB" id="N0E476"/>
<dbReference type="HOGENOM" id="CLU_013985_40_0_11"/>
<dbReference type="SUPFAM" id="SSF55729">
    <property type="entry name" value="Acyl-CoA N-acyltransferases (Nat)"/>
    <property type="match status" value="1"/>
</dbReference>
<reference evidence="2 3" key="1">
    <citation type="journal article" date="2013" name="ISME J.">
        <title>A metabolic model for members of the genus Tetrasphaera involved in enhanced biological phosphorus removal.</title>
        <authorList>
            <person name="Kristiansen R."/>
            <person name="Nguyen H.T.T."/>
            <person name="Saunders A.M."/>
            <person name="Nielsen J.L."/>
            <person name="Wimmer R."/>
            <person name="Le V.Q."/>
            <person name="McIlroy S.J."/>
            <person name="Petrovski S."/>
            <person name="Seviour R.J."/>
            <person name="Calteau A."/>
            <person name="Nielsen K.L."/>
            <person name="Nielsen P.H."/>
        </authorList>
    </citation>
    <scope>NUCLEOTIDE SEQUENCE [LARGE SCALE GENOMIC DNA]</scope>
    <source>
        <strain evidence="2 3">Lp2</strain>
    </source>
</reference>
<dbReference type="RefSeq" id="WP_010850499.1">
    <property type="nucleotide sequence ID" value="NZ_HF570956.1"/>
</dbReference>
<evidence type="ECO:0000259" key="1">
    <source>
        <dbReference type="PROSITE" id="PS51186"/>
    </source>
</evidence>
<evidence type="ECO:0000313" key="3">
    <source>
        <dbReference type="Proteomes" id="UP000013167"/>
    </source>
</evidence>
<dbReference type="GO" id="GO:0005737">
    <property type="term" value="C:cytoplasm"/>
    <property type="evidence" value="ECO:0007669"/>
    <property type="project" value="TreeGrafter"/>
</dbReference>
<dbReference type="InterPro" id="IPR016181">
    <property type="entry name" value="Acyl_CoA_acyltransferase"/>
</dbReference>
<dbReference type="Gene3D" id="3.40.630.30">
    <property type="match status" value="1"/>
</dbReference>
<proteinExistence type="predicted"/>
<feature type="domain" description="N-acetyltransferase" evidence="1">
    <location>
        <begin position="27"/>
        <end position="194"/>
    </location>
</feature>
<evidence type="ECO:0000313" key="2">
    <source>
        <dbReference type="EMBL" id="CCH70656.1"/>
    </source>
</evidence>
<dbReference type="Pfam" id="PF13302">
    <property type="entry name" value="Acetyltransf_3"/>
    <property type="match status" value="1"/>
</dbReference>
<dbReference type="Proteomes" id="UP000013167">
    <property type="component" value="Unassembled WGS sequence"/>
</dbReference>
<keyword evidence="2" id="KW-0808">Transferase</keyword>
<gene>
    <name evidence="2" type="ORF">BN10_630010</name>
</gene>
<dbReference type="PANTHER" id="PTHR43441:SF10">
    <property type="entry name" value="ACETYLTRANSFERASE"/>
    <property type="match status" value="1"/>
</dbReference>
<name>N0E476_9MICO</name>
<accession>N0E476</accession>
<dbReference type="PROSITE" id="PS51186">
    <property type="entry name" value="GNAT"/>
    <property type="match status" value="1"/>
</dbReference>